<name>X0Q4J5_RHOWR</name>
<organism evidence="2 3">
    <name type="scientific">Rhodococcus wratislaviensis NBRC 100605</name>
    <dbReference type="NCBI Taxonomy" id="1219028"/>
    <lineage>
        <taxon>Bacteria</taxon>
        <taxon>Bacillati</taxon>
        <taxon>Actinomycetota</taxon>
        <taxon>Actinomycetes</taxon>
        <taxon>Mycobacteriales</taxon>
        <taxon>Nocardiaceae</taxon>
        <taxon>Rhodococcus</taxon>
    </lineage>
</organism>
<feature type="domain" description="Metallo-beta-lactamase" evidence="1">
    <location>
        <begin position="34"/>
        <end position="218"/>
    </location>
</feature>
<dbReference type="InterPro" id="IPR050855">
    <property type="entry name" value="NDM-1-like"/>
</dbReference>
<evidence type="ECO:0000313" key="2">
    <source>
        <dbReference type="EMBL" id="GAF45426.1"/>
    </source>
</evidence>
<evidence type="ECO:0000259" key="1">
    <source>
        <dbReference type="SMART" id="SM00849"/>
    </source>
</evidence>
<dbReference type="Gene3D" id="3.60.15.10">
    <property type="entry name" value="Ribonuclease Z/Hydroxyacylglutathione hydrolase-like"/>
    <property type="match status" value="1"/>
</dbReference>
<accession>X0Q4J5</accession>
<dbReference type="InterPro" id="IPR036866">
    <property type="entry name" value="RibonucZ/Hydroxyglut_hydro"/>
</dbReference>
<dbReference type="Proteomes" id="UP000019491">
    <property type="component" value="Unassembled WGS sequence"/>
</dbReference>
<dbReference type="InterPro" id="IPR001279">
    <property type="entry name" value="Metallo-B-lactamas"/>
</dbReference>
<dbReference type="SMART" id="SM00849">
    <property type="entry name" value="Lactamase_B"/>
    <property type="match status" value="1"/>
</dbReference>
<dbReference type="AlphaFoldDB" id="X0Q4J5"/>
<dbReference type="Pfam" id="PF00753">
    <property type="entry name" value="Lactamase_B"/>
    <property type="match status" value="1"/>
</dbReference>
<proteinExistence type="predicted"/>
<dbReference type="SUPFAM" id="SSF56281">
    <property type="entry name" value="Metallo-hydrolase/oxidoreductase"/>
    <property type="match status" value="1"/>
</dbReference>
<dbReference type="PANTHER" id="PTHR42951">
    <property type="entry name" value="METALLO-BETA-LACTAMASE DOMAIN-CONTAINING"/>
    <property type="match status" value="1"/>
</dbReference>
<dbReference type="RefSeq" id="WP_037231981.1">
    <property type="nucleotide sequence ID" value="NZ_BAWF01000021.1"/>
</dbReference>
<sequence length="276" mass="30772">MMSSVLSVNVFTAPEKEMVGDRARPFGPPPAFDPSTSTLIFGDEDAVLVDTLATVAEAEALADWVALHHRNLTTIYITHGHFDHYAGLSVLLQRFPDARAITTPKSWELMRAQSHLMPLFRKRWPGQLPARIVLPEAYDDEVFTLEGHELRIIEQGRTDAVDTTSLHVPSIDLVVGGDVFYNQCHMYVGDTTPESRANWIAALDRLAALKPKIAVAGHKKPGAPDTPQAIEESKRYLADFGRLQESASSDRGLYDAMTELYPDWVSHQAWLMFGFQ</sequence>
<protein>
    <recommendedName>
        <fullName evidence="1">Metallo-beta-lactamase domain-containing protein</fullName>
    </recommendedName>
</protein>
<comment type="caution">
    <text evidence="2">The sequence shown here is derived from an EMBL/GenBank/DDBJ whole genome shotgun (WGS) entry which is preliminary data.</text>
</comment>
<keyword evidence="3" id="KW-1185">Reference proteome</keyword>
<gene>
    <name evidence="2" type="ORF">RW1_021_00170</name>
</gene>
<dbReference type="CDD" id="cd07739">
    <property type="entry name" value="metallo-hydrolase-like_MBL-fold"/>
    <property type="match status" value="1"/>
</dbReference>
<evidence type="ECO:0000313" key="3">
    <source>
        <dbReference type="Proteomes" id="UP000019491"/>
    </source>
</evidence>
<reference evidence="2 3" key="1">
    <citation type="submission" date="2014-02" db="EMBL/GenBank/DDBJ databases">
        <title>Whole genome shotgun sequence of Rhodococcus wratislaviensis NBRC 100605.</title>
        <authorList>
            <person name="Hosoyama A."/>
            <person name="Tsuchikane K."/>
            <person name="Yoshida I."/>
            <person name="Ohji S."/>
            <person name="Ichikawa N."/>
            <person name="Yamazoe A."/>
            <person name="Fujita N."/>
        </authorList>
    </citation>
    <scope>NUCLEOTIDE SEQUENCE [LARGE SCALE GENOMIC DNA]</scope>
    <source>
        <strain evidence="2 3">NBRC 100605</strain>
    </source>
</reference>
<dbReference type="EMBL" id="BAWF01000021">
    <property type="protein sequence ID" value="GAF45426.1"/>
    <property type="molecule type" value="Genomic_DNA"/>
</dbReference>
<dbReference type="PANTHER" id="PTHR42951:SF14">
    <property type="entry name" value="METALLO-BETA-LACTAMASE SUPERFAMILY PROTEIN"/>
    <property type="match status" value="1"/>
</dbReference>